<name>A0A0N5BZ66_STREA</name>
<dbReference type="Proteomes" id="UP000046392">
    <property type="component" value="Unplaced"/>
</dbReference>
<sequence length="263" mass="30726">MNKTIEYEIKTGFSERTIEVAHDLLAKETCLNFTRIYGQSTSATVIRKKDKCSASAEIHDKKIHYYINVNWSCSERDKLQRLIYWSTEMRYQITKCLAKHGRTEFLADRMIELLTTYHCIFENPRETDINISNNLLEFSGEKSPKKKDIVPSNLVQKDYSVEISFHDVRFLNEKICKDSCKSKPSKKCKNNSYPNPRRCTSTCLCPFFYSGTSCEKLVMPKDPWFCKSNPLLTATSKKRTLVLDLFTECFYKIKPSSRTKKFM</sequence>
<proteinExistence type="predicted"/>
<protein>
    <submittedName>
        <fullName evidence="2">EGF-like domain-containing protein</fullName>
    </submittedName>
</protein>
<evidence type="ECO:0000313" key="2">
    <source>
        <dbReference type="WBParaSite" id="SPAL_0001106100.1"/>
    </source>
</evidence>
<keyword evidence="1" id="KW-1185">Reference proteome</keyword>
<dbReference type="AlphaFoldDB" id="A0A0N5BZ66"/>
<evidence type="ECO:0000313" key="1">
    <source>
        <dbReference type="Proteomes" id="UP000046392"/>
    </source>
</evidence>
<organism evidence="1 2">
    <name type="scientific">Strongyloides papillosus</name>
    <name type="common">Intestinal threadworm</name>
    <dbReference type="NCBI Taxonomy" id="174720"/>
    <lineage>
        <taxon>Eukaryota</taxon>
        <taxon>Metazoa</taxon>
        <taxon>Ecdysozoa</taxon>
        <taxon>Nematoda</taxon>
        <taxon>Chromadorea</taxon>
        <taxon>Rhabditida</taxon>
        <taxon>Tylenchina</taxon>
        <taxon>Panagrolaimomorpha</taxon>
        <taxon>Strongyloidoidea</taxon>
        <taxon>Strongyloididae</taxon>
        <taxon>Strongyloides</taxon>
    </lineage>
</organism>
<accession>A0A0N5BZ66</accession>
<dbReference type="WBParaSite" id="SPAL_0001106100.1">
    <property type="protein sequence ID" value="SPAL_0001106100.1"/>
    <property type="gene ID" value="SPAL_0001106100"/>
</dbReference>
<reference evidence="2" key="1">
    <citation type="submission" date="2017-02" db="UniProtKB">
        <authorList>
            <consortium name="WormBaseParasite"/>
        </authorList>
    </citation>
    <scope>IDENTIFICATION</scope>
</reference>